<reference evidence="7" key="1">
    <citation type="submission" date="2017-04" db="EMBL/GenBank/DDBJ databases">
        <title>Genome evolution of the luminous symbionts of deep sea anglerfish.</title>
        <authorList>
            <person name="Hendry T.A."/>
        </authorList>
    </citation>
    <scope>NUCLEOTIDE SEQUENCE [LARGE SCALE GENOMIC DNA]</scope>
</reference>
<evidence type="ECO:0000256" key="2">
    <source>
        <dbReference type="ARBA" id="ARBA00010961"/>
    </source>
</evidence>
<keyword evidence="7" id="KW-1185">Reference proteome</keyword>
<evidence type="ECO:0000313" key="7">
    <source>
        <dbReference type="Proteomes" id="UP000219020"/>
    </source>
</evidence>
<dbReference type="InterPro" id="IPR001207">
    <property type="entry name" value="Transposase_mutator"/>
</dbReference>
<dbReference type="GO" id="GO:0003677">
    <property type="term" value="F:DNA binding"/>
    <property type="evidence" value="ECO:0007669"/>
    <property type="project" value="UniProtKB-KW"/>
</dbReference>
<evidence type="ECO:0000256" key="4">
    <source>
        <dbReference type="ARBA" id="ARBA00023125"/>
    </source>
</evidence>
<dbReference type="GO" id="GO:0004803">
    <property type="term" value="F:transposase activity"/>
    <property type="evidence" value="ECO:0007669"/>
    <property type="project" value="InterPro"/>
</dbReference>
<evidence type="ECO:0000256" key="5">
    <source>
        <dbReference type="ARBA" id="ARBA00023172"/>
    </source>
</evidence>
<dbReference type="GO" id="GO:0006313">
    <property type="term" value="P:DNA transposition"/>
    <property type="evidence" value="ECO:0007669"/>
    <property type="project" value="InterPro"/>
</dbReference>
<organism evidence="6 7">
    <name type="scientific">Candidatus Enterovibrio escicola</name>
    <dbReference type="NCBI Taxonomy" id="1927127"/>
    <lineage>
        <taxon>Bacteria</taxon>
        <taxon>Pseudomonadati</taxon>
        <taxon>Pseudomonadota</taxon>
        <taxon>Gammaproteobacteria</taxon>
        <taxon>Vibrionales</taxon>
        <taxon>Vibrionaceae</taxon>
        <taxon>Enterovibrio</taxon>
    </lineage>
</organism>
<comment type="similarity">
    <text evidence="2">Belongs to the transposase mutator family.</text>
</comment>
<dbReference type="EMBL" id="NBYY01000018">
    <property type="protein sequence ID" value="PCS22476.1"/>
    <property type="molecule type" value="Genomic_DNA"/>
</dbReference>
<keyword evidence="5" id="KW-0233">DNA recombination</keyword>
<dbReference type="AlphaFoldDB" id="A0A2A5T2U9"/>
<sequence length="68" mass="7856">MVHNGHLPERHLQTKLGDITVKVPKIRDRTGIGIKFSSTLVPLYLKRPKNIEELIPWFYLRGISMGDM</sequence>
<keyword evidence="3" id="KW-0815">Transposition</keyword>
<name>A0A2A5T2U9_9GAMM</name>
<gene>
    <name evidence="6" type="ORF">BTN49_1884</name>
</gene>
<comment type="caution">
    <text evidence="6">The sequence shown here is derived from an EMBL/GenBank/DDBJ whole genome shotgun (WGS) entry which is preliminary data.</text>
</comment>
<keyword evidence="4" id="KW-0238">DNA-binding</keyword>
<dbReference type="Proteomes" id="UP000219020">
    <property type="component" value="Unassembled WGS sequence"/>
</dbReference>
<evidence type="ECO:0000256" key="3">
    <source>
        <dbReference type="ARBA" id="ARBA00022578"/>
    </source>
</evidence>
<dbReference type="Pfam" id="PF00872">
    <property type="entry name" value="Transposase_mut"/>
    <property type="match status" value="1"/>
</dbReference>
<evidence type="ECO:0000313" key="6">
    <source>
        <dbReference type="EMBL" id="PCS22476.1"/>
    </source>
</evidence>
<comment type="function">
    <text evidence="1">Required for the transposition of the insertion element.</text>
</comment>
<evidence type="ECO:0000256" key="1">
    <source>
        <dbReference type="ARBA" id="ARBA00002190"/>
    </source>
</evidence>
<protein>
    <submittedName>
        <fullName evidence="6">Mobile element protein</fullName>
    </submittedName>
</protein>
<proteinExistence type="inferred from homology"/>
<accession>A0A2A5T2U9</accession>